<dbReference type="PANTHER" id="PTHR46401:SF2">
    <property type="entry name" value="GLYCOSYLTRANSFERASE WBBK-RELATED"/>
    <property type="match status" value="1"/>
</dbReference>
<comment type="caution">
    <text evidence="3">The sequence shown here is derived from an EMBL/GenBank/DDBJ whole genome shotgun (WGS) entry which is preliminary data.</text>
</comment>
<name>A0A5C6AQ42_9BACT</name>
<evidence type="ECO:0000259" key="2">
    <source>
        <dbReference type="Pfam" id="PF00534"/>
    </source>
</evidence>
<evidence type="ECO:0000256" key="1">
    <source>
        <dbReference type="ARBA" id="ARBA00022679"/>
    </source>
</evidence>
<dbReference type="Proteomes" id="UP000316213">
    <property type="component" value="Unassembled WGS sequence"/>
</dbReference>
<dbReference type="OrthoDB" id="283384at2"/>
<keyword evidence="3" id="KW-0328">Glycosyltransferase</keyword>
<dbReference type="SUPFAM" id="SSF53756">
    <property type="entry name" value="UDP-Glycosyltransferase/glycogen phosphorylase"/>
    <property type="match status" value="1"/>
</dbReference>
<gene>
    <name evidence="3" type="primary">mshA_3</name>
    <name evidence="3" type="ORF">Pla100_10760</name>
</gene>
<evidence type="ECO:0000313" key="4">
    <source>
        <dbReference type="Proteomes" id="UP000316213"/>
    </source>
</evidence>
<organism evidence="3 4">
    <name type="scientific">Neorhodopirellula pilleata</name>
    <dbReference type="NCBI Taxonomy" id="2714738"/>
    <lineage>
        <taxon>Bacteria</taxon>
        <taxon>Pseudomonadati</taxon>
        <taxon>Planctomycetota</taxon>
        <taxon>Planctomycetia</taxon>
        <taxon>Pirellulales</taxon>
        <taxon>Pirellulaceae</taxon>
        <taxon>Neorhodopirellula</taxon>
    </lineage>
</organism>
<feature type="domain" description="Glycosyl transferase family 1" evidence="2">
    <location>
        <begin position="190"/>
        <end position="324"/>
    </location>
</feature>
<keyword evidence="1 3" id="KW-0808">Transferase</keyword>
<dbReference type="GO" id="GO:0102710">
    <property type="term" value="F:D-inositol-3-phosphate glycosyltransferase activity"/>
    <property type="evidence" value="ECO:0007669"/>
    <property type="project" value="UniProtKB-EC"/>
</dbReference>
<dbReference type="PANTHER" id="PTHR46401">
    <property type="entry name" value="GLYCOSYLTRANSFERASE WBBK-RELATED"/>
    <property type="match status" value="1"/>
</dbReference>
<dbReference type="InterPro" id="IPR001296">
    <property type="entry name" value="Glyco_trans_1"/>
</dbReference>
<sequence length="363" mass="40744">MKVWIDGIAFENAQQKGIWRVFFEIMSRTSQVIDYTLWLRSAAKQPIPRGVRVYQDNGREEIGRYSLSKRIVRRLANRSVPKELKNADLFHSTGFTLPLHDGIKTVNTVYDMIAESHFYIGIRELEEGISVKQQAYERACLLSCISQATASELTAYQPHLTSKARVIPLGHEHLLSEKSTVRESMAGSMNAALFIGNRYGYKNFVNLLYAMLTSAWPPKVGLHVIGPPFSSAELAWIKRSGLSDRVSHLGCLSTAGLSSAYRTARCLVFPSFQEGFGLPCLEAHSFRCPLVCSDIPVFHEVAGGAALFFDPHLPTDIAQQVNRIGDPNVRQPIIDEGTENLLRFCWDTSAQRTAEFYEEALRQ</sequence>
<evidence type="ECO:0000313" key="3">
    <source>
        <dbReference type="EMBL" id="TWU01349.1"/>
    </source>
</evidence>
<accession>A0A5C6AQ42</accession>
<dbReference type="EC" id="2.4.1.250" evidence="3"/>
<dbReference type="EMBL" id="SJPM01000002">
    <property type="protein sequence ID" value="TWU01349.1"/>
    <property type="molecule type" value="Genomic_DNA"/>
</dbReference>
<dbReference type="CDD" id="cd03809">
    <property type="entry name" value="GT4_MtfB-like"/>
    <property type="match status" value="1"/>
</dbReference>
<proteinExistence type="predicted"/>
<dbReference type="RefSeq" id="WP_146576668.1">
    <property type="nucleotide sequence ID" value="NZ_SJPM01000002.1"/>
</dbReference>
<protein>
    <submittedName>
        <fullName evidence="3">D-inositol-3-phosphate glycosyltransferase</fullName>
        <ecNumber evidence="3">2.4.1.250</ecNumber>
    </submittedName>
</protein>
<dbReference type="Pfam" id="PF00534">
    <property type="entry name" value="Glycos_transf_1"/>
    <property type="match status" value="1"/>
</dbReference>
<dbReference type="AlphaFoldDB" id="A0A5C6AQ42"/>
<reference evidence="3 4" key="1">
    <citation type="submission" date="2019-02" db="EMBL/GenBank/DDBJ databases">
        <title>Deep-cultivation of Planctomycetes and their phenomic and genomic characterization uncovers novel biology.</title>
        <authorList>
            <person name="Wiegand S."/>
            <person name="Jogler M."/>
            <person name="Boedeker C."/>
            <person name="Pinto D."/>
            <person name="Vollmers J."/>
            <person name="Rivas-Marin E."/>
            <person name="Kohn T."/>
            <person name="Peeters S.H."/>
            <person name="Heuer A."/>
            <person name="Rast P."/>
            <person name="Oberbeckmann S."/>
            <person name="Bunk B."/>
            <person name="Jeske O."/>
            <person name="Meyerdierks A."/>
            <person name="Storesund J.E."/>
            <person name="Kallscheuer N."/>
            <person name="Luecker S."/>
            <person name="Lage O.M."/>
            <person name="Pohl T."/>
            <person name="Merkel B.J."/>
            <person name="Hornburger P."/>
            <person name="Mueller R.-W."/>
            <person name="Bruemmer F."/>
            <person name="Labrenz M."/>
            <person name="Spormann A.M."/>
            <person name="Op Den Camp H."/>
            <person name="Overmann J."/>
            <person name="Amann R."/>
            <person name="Jetten M.S.M."/>
            <person name="Mascher T."/>
            <person name="Medema M.H."/>
            <person name="Devos D.P."/>
            <person name="Kaster A.-K."/>
            <person name="Ovreas L."/>
            <person name="Rohde M."/>
            <person name="Galperin M.Y."/>
            <person name="Jogler C."/>
        </authorList>
    </citation>
    <scope>NUCLEOTIDE SEQUENCE [LARGE SCALE GENOMIC DNA]</scope>
    <source>
        <strain evidence="3 4">Pla100</strain>
    </source>
</reference>
<dbReference type="Gene3D" id="3.40.50.2000">
    <property type="entry name" value="Glycogen Phosphorylase B"/>
    <property type="match status" value="2"/>
</dbReference>
<keyword evidence="4" id="KW-1185">Reference proteome</keyword>